<evidence type="ECO:0000313" key="11">
    <source>
        <dbReference type="Proteomes" id="UP001385951"/>
    </source>
</evidence>
<evidence type="ECO:0000256" key="4">
    <source>
        <dbReference type="ARBA" id="ARBA00022454"/>
    </source>
</evidence>
<dbReference type="EMBL" id="JASBNA010000003">
    <property type="protein sequence ID" value="KAK7693949.1"/>
    <property type="molecule type" value="Genomic_DNA"/>
</dbReference>
<keyword evidence="5" id="KW-0779">Telomere</keyword>
<feature type="region of interest" description="Disordered" evidence="8">
    <location>
        <begin position="185"/>
        <end position="212"/>
    </location>
</feature>
<keyword evidence="7" id="KW-0539">Nucleus</keyword>
<dbReference type="Pfam" id="PF16686">
    <property type="entry name" value="POT1PC"/>
    <property type="match status" value="1"/>
</dbReference>
<dbReference type="SUPFAM" id="SSF50249">
    <property type="entry name" value="Nucleic acid-binding proteins"/>
    <property type="match status" value="1"/>
</dbReference>
<accession>A0AAW0GSE8</accession>
<evidence type="ECO:0000256" key="2">
    <source>
        <dbReference type="ARBA" id="ARBA00004574"/>
    </source>
</evidence>
<gene>
    <name evidence="10" type="ORF">QCA50_003523</name>
</gene>
<dbReference type="GO" id="GO:0098505">
    <property type="term" value="F:G-rich strand telomeric DNA binding"/>
    <property type="evidence" value="ECO:0007669"/>
    <property type="project" value="TreeGrafter"/>
</dbReference>
<dbReference type="GO" id="GO:0032210">
    <property type="term" value="P:regulation of telomere maintenance via telomerase"/>
    <property type="evidence" value="ECO:0007669"/>
    <property type="project" value="TreeGrafter"/>
</dbReference>
<dbReference type="PANTHER" id="PTHR14513:SF0">
    <property type="entry name" value="PROTECTION OF TELOMERES PROTEIN 1"/>
    <property type="match status" value="1"/>
</dbReference>
<organism evidence="10 11">
    <name type="scientific">Cerrena zonata</name>
    <dbReference type="NCBI Taxonomy" id="2478898"/>
    <lineage>
        <taxon>Eukaryota</taxon>
        <taxon>Fungi</taxon>
        <taxon>Dikarya</taxon>
        <taxon>Basidiomycota</taxon>
        <taxon>Agaricomycotina</taxon>
        <taxon>Agaricomycetes</taxon>
        <taxon>Polyporales</taxon>
        <taxon>Cerrenaceae</taxon>
        <taxon>Cerrena</taxon>
    </lineage>
</organism>
<feature type="compositionally biased region" description="Basic and acidic residues" evidence="8">
    <location>
        <begin position="196"/>
        <end position="212"/>
    </location>
</feature>
<keyword evidence="4" id="KW-0158">Chromosome</keyword>
<dbReference type="PANTHER" id="PTHR14513">
    <property type="entry name" value="PROTECTION OF TELOMERES 1"/>
    <property type="match status" value="1"/>
</dbReference>
<feature type="domain" description="Protection of telomeres protein 1 ssDNA-binding" evidence="9">
    <location>
        <begin position="52"/>
        <end position="175"/>
    </location>
</feature>
<evidence type="ECO:0000256" key="7">
    <source>
        <dbReference type="ARBA" id="ARBA00023242"/>
    </source>
</evidence>
<evidence type="ECO:0000256" key="5">
    <source>
        <dbReference type="ARBA" id="ARBA00022895"/>
    </source>
</evidence>
<evidence type="ECO:0000259" key="9">
    <source>
        <dbReference type="Pfam" id="PF16686"/>
    </source>
</evidence>
<protein>
    <recommendedName>
        <fullName evidence="9">Protection of telomeres protein 1 ssDNA-binding domain-containing protein</fullName>
    </recommendedName>
</protein>
<sequence length="394" mass="45477">MQEDKITKLDSDELENQPHLAALLKRKQEHEQEDQVESQFPHKLLEEAELGNKFFRCTVQVLGLSHKDDNRSFIYVTDYTSRQDFAPVYFKQPTGCTVGNDQILKVEARDEQARTAMSLAPGDFVAFRNIRLMVSTTNLVTGRIAGNERLIFKLNPNGTGNEDLIELLQRKEEWDARLEAKKAVVQNATKKSKPPKKVEKAREKEKATSSKKSYETLLGRTRSIREVQEYSRCPWRFYVRARLVDYYPLDLEESVILRCSSCDKNIPDQFNECPDCVEDMADSSAEPRYCFDLEIQDEDGETLTVEVRRKENTLLGGLEPAVLGDDFEVFEQFREKLSPILGNLEEVHQGIKRNKIVKPDTPFAIFEILSRQDGNKRGYEFMNHWLPDGDPEEE</sequence>
<dbReference type="GO" id="GO:0010521">
    <property type="term" value="F:telomerase inhibitor activity"/>
    <property type="evidence" value="ECO:0007669"/>
    <property type="project" value="TreeGrafter"/>
</dbReference>
<dbReference type="Gene3D" id="2.40.50.140">
    <property type="entry name" value="Nucleic acid-binding proteins"/>
    <property type="match status" value="1"/>
</dbReference>
<dbReference type="Proteomes" id="UP001385951">
    <property type="component" value="Unassembled WGS sequence"/>
</dbReference>
<comment type="subcellular location">
    <subcellularLocation>
        <location evidence="2">Chromosome</location>
        <location evidence="2">Telomere</location>
    </subcellularLocation>
    <subcellularLocation>
        <location evidence="1">Nucleus</location>
    </subcellularLocation>
</comment>
<evidence type="ECO:0000256" key="3">
    <source>
        <dbReference type="ARBA" id="ARBA00008442"/>
    </source>
</evidence>
<proteinExistence type="inferred from homology"/>
<evidence type="ECO:0000313" key="10">
    <source>
        <dbReference type="EMBL" id="KAK7693949.1"/>
    </source>
</evidence>
<keyword evidence="6" id="KW-0238">DNA-binding</keyword>
<comment type="similarity">
    <text evidence="3">Belongs to the telombin family.</text>
</comment>
<dbReference type="InterPro" id="IPR032042">
    <property type="entry name" value="POT1PC"/>
</dbReference>
<comment type="caution">
    <text evidence="10">The sequence shown here is derived from an EMBL/GenBank/DDBJ whole genome shotgun (WGS) entry which is preliminary data.</text>
</comment>
<dbReference type="GO" id="GO:0016233">
    <property type="term" value="P:telomere capping"/>
    <property type="evidence" value="ECO:0007669"/>
    <property type="project" value="TreeGrafter"/>
</dbReference>
<evidence type="ECO:0000256" key="6">
    <source>
        <dbReference type="ARBA" id="ARBA00023125"/>
    </source>
</evidence>
<evidence type="ECO:0000256" key="8">
    <source>
        <dbReference type="SAM" id="MobiDB-lite"/>
    </source>
</evidence>
<dbReference type="InterPro" id="IPR012340">
    <property type="entry name" value="NA-bd_OB-fold"/>
</dbReference>
<keyword evidence="11" id="KW-1185">Reference proteome</keyword>
<reference evidence="10 11" key="1">
    <citation type="submission" date="2022-09" db="EMBL/GenBank/DDBJ databases">
        <authorList>
            <person name="Palmer J.M."/>
        </authorList>
    </citation>
    <scope>NUCLEOTIDE SEQUENCE [LARGE SCALE GENOMIC DNA]</scope>
    <source>
        <strain evidence="10 11">DSM 7382</strain>
    </source>
</reference>
<evidence type="ECO:0000256" key="1">
    <source>
        <dbReference type="ARBA" id="ARBA00004123"/>
    </source>
</evidence>
<dbReference type="GO" id="GO:0000783">
    <property type="term" value="C:nuclear telomere cap complex"/>
    <property type="evidence" value="ECO:0007669"/>
    <property type="project" value="TreeGrafter"/>
</dbReference>
<dbReference type="InterPro" id="IPR028389">
    <property type="entry name" value="POT1"/>
</dbReference>
<dbReference type="AlphaFoldDB" id="A0AAW0GSE8"/>
<name>A0AAW0GSE8_9APHY</name>